<proteinExistence type="predicted"/>
<dbReference type="Gene3D" id="2.60.300.12">
    <property type="entry name" value="HesB-like domain"/>
    <property type="match status" value="1"/>
</dbReference>
<dbReference type="SUPFAM" id="SSF89360">
    <property type="entry name" value="HesB-like domain"/>
    <property type="match status" value="1"/>
</dbReference>
<evidence type="ECO:0000313" key="3">
    <source>
        <dbReference type="Proteomes" id="UP001429357"/>
    </source>
</evidence>
<organism evidence="2 3">
    <name type="scientific">Enterococcus diestrammenae</name>
    <dbReference type="NCBI Taxonomy" id="1155073"/>
    <lineage>
        <taxon>Bacteria</taxon>
        <taxon>Bacillati</taxon>
        <taxon>Bacillota</taxon>
        <taxon>Bacilli</taxon>
        <taxon>Lactobacillales</taxon>
        <taxon>Enterococcaceae</taxon>
        <taxon>Enterococcus</taxon>
    </lineage>
</organism>
<gene>
    <name evidence="2" type="ORF">BAU18_002918</name>
</gene>
<keyword evidence="3" id="KW-1185">Reference proteome</keyword>
<dbReference type="RefSeq" id="WP_161868778.1">
    <property type="nucleotide sequence ID" value="NZ_MAEI02000001.1"/>
</dbReference>
<dbReference type="InterPro" id="IPR035903">
    <property type="entry name" value="HesB-like_dom_sf"/>
</dbReference>
<sequence length="132" mass="14202">MKLTIDEAAEKRIAQKMQPSDHIYLDFEDGAGPFAHSSLTCRLDLSFRVLLVAADYPNEGLEVYDEILETTLGPVKLKKSSEVYLDPETQLVIGDGLGALQLKGPSGVLADNIPIIRMTAASDTLGKGTVLG</sequence>
<accession>A0ABV0F5F2</accession>
<evidence type="ECO:0000313" key="2">
    <source>
        <dbReference type="EMBL" id="MEO1783298.1"/>
    </source>
</evidence>
<protein>
    <recommendedName>
        <fullName evidence="1">Core domain-containing protein</fullName>
    </recommendedName>
</protein>
<dbReference type="EMBL" id="MAEI02000001">
    <property type="protein sequence ID" value="MEO1783298.1"/>
    <property type="molecule type" value="Genomic_DNA"/>
</dbReference>
<dbReference type="Proteomes" id="UP001429357">
    <property type="component" value="Unassembled WGS sequence"/>
</dbReference>
<feature type="domain" description="Core" evidence="1">
    <location>
        <begin position="1"/>
        <end position="116"/>
    </location>
</feature>
<dbReference type="Pfam" id="PF01521">
    <property type="entry name" value="Fe-S_biosyn"/>
    <property type="match status" value="1"/>
</dbReference>
<comment type="caution">
    <text evidence="2">The sequence shown here is derived from an EMBL/GenBank/DDBJ whole genome shotgun (WGS) entry which is preliminary data.</text>
</comment>
<reference evidence="3" key="1">
    <citation type="submission" date="2016-06" db="EMBL/GenBank/DDBJ databases">
        <title>Four novel species of enterococci isolated from chicken manure.</title>
        <authorList>
            <person name="Van Tyne D."/>
        </authorList>
    </citation>
    <scope>NUCLEOTIDE SEQUENCE [LARGE SCALE GENOMIC DNA]</scope>
    <source>
        <strain evidence="3">JM9A</strain>
    </source>
</reference>
<reference evidence="2 3" key="2">
    <citation type="submission" date="2024-02" db="EMBL/GenBank/DDBJ databases">
        <title>The Genome Sequence of Enterococcus diestrammenae JM9A.</title>
        <authorList>
            <person name="Earl A."/>
            <person name="Manson A."/>
            <person name="Gilmore M."/>
            <person name="Sanders J."/>
            <person name="Shea T."/>
            <person name="Howe W."/>
            <person name="Livny J."/>
            <person name="Cuomo C."/>
            <person name="Neafsey D."/>
            <person name="Birren B."/>
        </authorList>
    </citation>
    <scope>NUCLEOTIDE SEQUENCE [LARGE SCALE GENOMIC DNA]</scope>
    <source>
        <strain evidence="2 3">JM9A</strain>
    </source>
</reference>
<evidence type="ECO:0000259" key="1">
    <source>
        <dbReference type="Pfam" id="PF01521"/>
    </source>
</evidence>
<name>A0ABV0F5F2_9ENTE</name>
<dbReference type="InterPro" id="IPR000361">
    <property type="entry name" value="ATAP_core_dom"/>
</dbReference>